<protein>
    <recommendedName>
        <fullName evidence="4">Tetratricopeptide repeat protein</fullName>
    </recommendedName>
</protein>
<gene>
    <name evidence="2" type="ORF">ACFS25_21685</name>
</gene>
<dbReference type="Gene3D" id="1.25.40.10">
    <property type="entry name" value="Tetratricopeptide repeat domain"/>
    <property type="match status" value="2"/>
</dbReference>
<dbReference type="InterPro" id="IPR011990">
    <property type="entry name" value="TPR-like_helical_dom_sf"/>
</dbReference>
<keyword evidence="3" id="KW-1185">Reference proteome</keyword>
<reference evidence="3" key="1">
    <citation type="journal article" date="2019" name="Int. J. Syst. Evol. Microbiol.">
        <title>The Global Catalogue of Microorganisms (GCM) 10K type strain sequencing project: providing services to taxonomists for standard genome sequencing and annotation.</title>
        <authorList>
            <consortium name="The Broad Institute Genomics Platform"/>
            <consortium name="The Broad Institute Genome Sequencing Center for Infectious Disease"/>
            <person name="Wu L."/>
            <person name="Ma J."/>
        </authorList>
    </citation>
    <scope>NUCLEOTIDE SEQUENCE [LARGE SCALE GENOMIC DNA]</scope>
    <source>
        <strain evidence="3">KCTC 52490</strain>
    </source>
</reference>
<feature type="repeat" description="TPR" evidence="1">
    <location>
        <begin position="28"/>
        <end position="61"/>
    </location>
</feature>
<keyword evidence="1" id="KW-0802">TPR repeat</keyword>
<name>A0ABW6APQ6_9BACT</name>
<evidence type="ECO:0000313" key="2">
    <source>
        <dbReference type="EMBL" id="MFD2936408.1"/>
    </source>
</evidence>
<evidence type="ECO:0000256" key="1">
    <source>
        <dbReference type="PROSITE-ProRule" id="PRU00339"/>
    </source>
</evidence>
<proteinExistence type="predicted"/>
<accession>A0ABW6APQ6</accession>
<dbReference type="RefSeq" id="WP_381505178.1">
    <property type="nucleotide sequence ID" value="NZ_JBHUOM010000023.1"/>
</dbReference>
<dbReference type="InterPro" id="IPR019734">
    <property type="entry name" value="TPR_rpt"/>
</dbReference>
<sequence length="251" mass="29400">MPLQPNKLQLARKLYREGVEKKDSMLIAEGYYEYGKLYTAASDYLTAKRWFIKALRILETRGDSYELARLYVRLGDMAMTQAHYHESVRNAHHALAIAKRSHSNKALIRSFAILARIHERNWVGESPTNTGWPTSNSDSALYYFRKVEYLAYRLNDPMEVAHVKQDIGNQLLSRKDPRALAYLTTALSIANQQKQADRLPMTLSVASAYLTFDQPDRAWTYIMRAQRLYDEKYTNVYYWQVALEHNYIFFY</sequence>
<comment type="caution">
    <text evidence="2">The sequence shown here is derived from an EMBL/GenBank/DDBJ whole genome shotgun (WGS) entry which is preliminary data.</text>
</comment>
<evidence type="ECO:0000313" key="3">
    <source>
        <dbReference type="Proteomes" id="UP001597512"/>
    </source>
</evidence>
<dbReference type="PROSITE" id="PS50005">
    <property type="entry name" value="TPR"/>
    <property type="match status" value="1"/>
</dbReference>
<dbReference type="SUPFAM" id="SSF48452">
    <property type="entry name" value="TPR-like"/>
    <property type="match status" value="2"/>
</dbReference>
<evidence type="ECO:0008006" key="4">
    <source>
        <dbReference type="Google" id="ProtNLM"/>
    </source>
</evidence>
<organism evidence="2 3">
    <name type="scientific">Spirosoma flavum</name>
    <dbReference type="NCBI Taxonomy" id="2048557"/>
    <lineage>
        <taxon>Bacteria</taxon>
        <taxon>Pseudomonadati</taxon>
        <taxon>Bacteroidota</taxon>
        <taxon>Cytophagia</taxon>
        <taxon>Cytophagales</taxon>
        <taxon>Cytophagaceae</taxon>
        <taxon>Spirosoma</taxon>
    </lineage>
</organism>
<dbReference type="EMBL" id="JBHUOM010000023">
    <property type="protein sequence ID" value="MFD2936408.1"/>
    <property type="molecule type" value="Genomic_DNA"/>
</dbReference>
<dbReference type="Proteomes" id="UP001597512">
    <property type="component" value="Unassembled WGS sequence"/>
</dbReference>